<dbReference type="GO" id="GO:0000287">
    <property type="term" value="F:magnesium ion binding"/>
    <property type="evidence" value="ECO:0007669"/>
    <property type="project" value="TreeGrafter"/>
</dbReference>
<keyword evidence="8" id="KW-0460">Magnesium</keyword>
<dbReference type="InterPro" id="IPR050582">
    <property type="entry name" value="HAD-like_SerB"/>
</dbReference>
<evidence type="ECO:0000256" key="5">
    <source>
        <dbReference type="ARBA" id="ARBA00022605"/>
    </source>
</evidence>
<evidence type="ECO:0000256" key="3">
    <source>
        <dbReference type="ARBA" id="ARBA00009184"/>
    </source>
</evidence>
<dbReference type="NCBIfam" id="TIGR00338">
    <property type="entry name" value="serB"/>
    <property type="match status" value="1"/>
</dbReference>
<dbReference type="InterPro" id="IPR036412">
    <property type="entry name" value="HAD-like_sf"/>
</dbReference>
<comment type="similarity">
    <text evidence="3">Belongs to the HAD-like hydrolase superfamily. SerB family.</text>
</comment>
<reference evidence="12" key="1">
    <citation type="submission" date="2021-01" db="EMBL/GenBank/DDBJ databases">
        <authorList>
            <person name="Corre E."/>
            <person name="Pelletier E."/>
            <person name="Niang G."/>
            <person name="Scheremetjew M."/>
            <person name="Finn R."/>
            <person name="Kale V."/>
            <person name="Holt S."/>
            <person name="Cochrane G."/>
            <person name="Meng A."/>
            <person name="Brown T."/>
            <person name="Cohen L."/>
        </authorList>
    </citation>
    <scope>NUCLEOTIDE SEQUENCE</scope>
    <source>
        <strain evidence="12">GSO104</strain>
    </source>
</reference>
<dbReference type="InterPro" id="IPR004469">
    <property type="entry name" value="PSP"/>
</dbReference>
<dbReference type="NCBIfam" id="TIGR01488">
    <property type="entry name" value="HAD-SF-IB"/>
    <property type="match status" value="1"/>
</dbReference>
<comment type="pathway">
    <text evidence="2">Amino-acid biosynthesis; L-serine biosynthesis; L-serine from 3-phospho-D-glycerate: step 3/3.</text>
</comment>
<evidence type="ECO:0000256" key="8">
    <source>
        <dbReference type="ARBA" id="ARBA00022842"/>
    </source>
</evidence>
<evidence type="ECO:0000256" key="10">
    <source>
        <dbReference type="ARBA" id="ARBA00031693"/>
    </source>
</evidence>
<proteinExistence type="inferred from homology"/>
<evidence type="ECO:0000256" key="9">
    <source>
        <dbReference type="ARBA" id="ARBA00023299"/>
    </source>
</evidence>
<dbReference type="PANTHER" id="PTHR43344:SF2">
    <property type="entry name" value="PHOSPHOSERINE PHOSPHATASE"/>
    <property type="match status" value="1"/>
</dbReference>
<dbReference type="GO" id="GO:0005737">
    <property type="term" value="C:cytoplasm"/>
    <property type="evidence" value="ECO:0007669"/>
    <property type="project" value="TreeGrafter"/>
</dbReference>
<keyword evidence="6" id="KW-0479">Metal-binding</keyword>
<organism evidence="12">
    <name type="scientific">Ditylum brightwellii</name>
    <dbReference type="NCBI Taxonomy" id="49249"/>
    <lineage>
        <taxon>Eukaryota</taxon>
        <taxon>Sar</taxon>
        <taxon>Stramenopiles</taxon>
        <taxon>Ochrophyta</taxon>
        <taxon>Bacillariophyta</taxon>
        <taxon>Mediophyceae</taxon>
        <taxon>Lithodesmiophycidae</taxon>
        <taxon>Lithodesmiales</taxon>
        <taxon>Lithodesmiaceae</taxon>
        <taxon>Ditylum</taxon>
    </lineage>
</organism>
<keyword evidence="5" id="KW-0028">Amino-acid biosynthesis</keyword>
<dbReference type="Gene3D" id="1.10.150.210">
    <property type="entry name" value="Phosphoserine phosphatase, domain 2"/>
    <property type="match status" value="1"/>
</dbReference>
<evidence type="ECO:0000256" key="4">
    <source>
        <dbReference type="ARBA" id="ARBA00012640"/>
    </source>
</evidence>
<evidence type="ECO:0000256" key="1">
    <source>
        <dbReference type="ARBA" id="ARBA00001946"/>
    </source>
</evidence>
<evidence type="ECO:0000256" key="11">
    <source>
        <dbReference type="PIRSR" id="PIRSR604469-1"/>
    </source>
</evidence>
<evidence type="ECO:0000256" key="2">
    <source>
        <dbReference type="ARBA" id="ARBA00005135"/>
    </source>
</evidence>
<dbReference type="AlphaFoldDB" id="A0A6S9I1Z7"/>
<sequence length="332" mass="35744">MRSTATATRALHFVGKRFFSMKNNNSMIPPAFVQEYSQATRRTSRAAYSSLTRSNSYFLNGSVTATSRNFSAASTDGSFSLPSGADILETFGPEKSSAFEGNDVSTAMEMLSRADAVCFDVDSTVIQEEGIDVLADSLGRGEEVAAWTAKAMDGDTKFEDALAARLSIIQPSTNDIKKCLEENPLQLSPGVDTLIKSLMERGTDVYLVSGGFRIMIEPLAEKLGLPKENIVANTILFDEDGNYAGFDSNEPTSADLGKPKALTQIKEANGYECMIMVGDGATDAQAKPPAAAFVGFGGVAVRDAVRAKACWFVRDFEDMITVVNKFPHNSPN</sequence>
<feature type="active site" description="Nucleophile" evidence="11">
    <location>
        <position position="120"/>
    </location>
</feature>
<evidence type="ECO:0000256" key="7">
    <source>
        <dbReference type="ARBA" id="ARBA00022801"/>
    </source>
</evidence>
<dbReference type="EMBL" id="HBNS01023991">
    <property type="protein sequence ID" value="CAE4614892.1"/>
    <property type="molecule type" value="Transcribed_RNA"/>
</dbReference>
<keyword evidence="7" id="KW-0378">Hydrolase</keyword>
<dbReference type="SUPFAM" id="SSF56784">
    <property type="entry name" value="HAD-like"/>
    <property type="match status" value="1"/>
</dbReference>
<feature type="active site" description="Proton donor" evidence="11">
    <location>
        <position position="122"/>
    </location>
</feature>
<evidence type="ECO:0000313" key="12">
    <source>
        <dbReference type="EMBL" id="CAE4614892.1"/>
    </source>
</evidence>
<dbReference type="GO" id="GO:0036424">
    <property type="term" value="F:L-phosphoserine phosphatase activity"/>
    <property type="evidence" value="ECO:0007669"/>
    <property type="project" value="InterPro"/>
</dbReference>
<dbReference type="InterPro" id="IPR023214">
    <property type="entry name" value="HAD_sf"/>
</dbReference>
<dbReference type="Pfam" id="PF00702">
    <property type="entry name" value="Hydrolase"/>
    <property type="match status" value="1"/>
</dbReference>
<evidence type="ECO:0000256" key="6">
    <source>
        <dbReference type="ARBA" id="ARBA00022723"/>
    </source>
</evidence>
<dbReference type="GO" id="GO:0006564">
    <property type="term" value="P:L-serine biosynthetic process"/>
    <property type="evidence" value="ECO:0007669"/>
    <property type="project" value="UniProtKB-KW"/>
</dbReference>
<dbReference type="CDD" id="cd04309">
    <property type="entry name" value="HAD_PSP_eu"/>
    <property type="match status" value="1"/>
</dbReference>
<keyword evidence="9" id="KW-0718">Serine biosynthesis</keyword>
<name>A0A6S9I1Z7_9STRA</name>
<dbReference type="Gene3D" id="3.40.50.1000">
    <property type="entry name" value="HAD superfamily/HAD-like"/>
    <property type="match status" value="1"/>
</dbReference>
<gene>
    <name evidence="12" type="ORF">DBRI00130_LOCUS18934</name>
</gene>
<dbReference type="PANTHER" id="PTHR43344">
    <property type="entry name" value="PHOSPHOSERINE PHOSPHATASE"/>
    <property type="match status" value="1"/>
</dbReference>
<dbReference type="EC" id="3.1.3.3" evidence="4"/>
<protein>
    <recommendedName>
        <fullName evidence="4">phosphoserine phosphatase</fullName>
        <ecNumber evidence="4">3.1.3.3</ecNumber>
    </recommendedName>
    <alternativeName>
        <fullName evidence="10">O-phosphoserine phosphohydrolase</fullName>
    </alternativeName>
</protein>
<dbReference type="UniPathway" id="UPA00135">
    <property type="reaction ID" value="UER00198"/>
</dbReference>
<accession>A0A6S9I1Z7</accession>
<comment type="cofactor">
    <cofactor evidence="1">
        <name>Mg(2+)</name>
        <dbReference type="ChEBI" id="CHEBI:18420"/>
    </cofactor>
</comment>